<comment type="caution">
    <text evidence="1">The sequence shown here is derived from an EMBL/GenBank/DDBJ whole genome shotgun (WGS) entry which is preliminary data.</text>
</comment>
<dbReference type="AlphaFoldDB" id="A0A0F8YN79"/>
<name>A0A0F8YN79_9ZZZZ</name>
<evidence type="ECO:0008006" key="2">
    <source>
        <dbReference type="Google" id="ProtNLM"/>
    </source>
</evidence>
<proteinExistence type="predicted"/>
<reference evidence="1" key="1">
    <citation type="journal article" date="2015" name="Nature">
        <title>Complex archaea that bridge the gap between prokaryotes and eukaryotes.</title>
        <authorList>
            <person name="Spang A."/>
            <person name="Saw J.H."/>
            <person name="Jorgensen S.L."/>
            <person name="Zaremba-Niedzwiedzka K."/>
            <person name="Martijn J."/>
            <person name="Lind A.E."/>
            <person name="van Eijk R."/>
            <person name="Schleper C."/>
            <person name="Guy L."/>
            <person name="Ettema T.J."/>
        </authorList>
    </citation>
    <scope>NUCLEOTIDE SEQUENCE</scope>
</reference>
<gene>
    <name evidence="1" type="ORF">LCGC14_3072740</name>
</gene>
<feature type="non-terminal residue" evidence="1">
    <location>
        <position position="197"/>
    </location>
</feature>
<dbReference type="EMBL" id="LAZR01065402">
    <property type="protein sequence ID" value="KKK55619.1"/>
    <property type="molecule type" value="Genomic_DNA"/>
</dbReference>
<dbReference type="InterPro" id="IPR029063">
    <property type="entry name" value="SAM-dependent_MTases_sf"/>
</dbReference>
<dbReference type="SUPFAM" id="SSF53335">
    <property type="entry name" value="S-adenosyl-L-methionine-dependent methyltransferases"/>
    <property type="match status" value="1"/>
</dbReference>
<protein>
    <recommendedName>
        <fullName evidence="2">DNA methylase N-4/N-6 domain-containing protein</fullName>
    </recommendedName>
</protein>
<dbReference type="Gene3D" id="3.40.50.150">
    <property type="entry name" value="Vaccinia Virus protein VP39"/>
    <property type="match status" value="1"/>
</dbReference>
<sequence length="197" mass="22788">MMQTDKLFAPSVDYNDEGLLMFENDVGLRRRFFGYKVDHPAHNNMHMLRDMVQFTTEPGDMICDPMAGAGSMFYTVADEETPRKLVLIELGEYFSEKLIQNREDLISRKHIKSENVLIFPESDCIDILNLKTMKEHFQLICFSPPYADQLQIRSGHAIYDQREGQEGTAGIGNFTYDHPMNLGNMDEFKFNLNMRSV</sequence>
<organism evidence="1">
    <name type="scientific">marine sediment metagenome</name>
    <dbReference type="NCBI Taxonomy" id="412755"/>
    <lineage>
        <taxon>unclassified sequences</taxon>
        <taxon>metagenomes</taxon>
        <taxon>ecological metagenomes</taxon>
    </lineage>
</organism>
<accession>A0A0F8YN79</accession>
<evidence type="ECO:0000313" key="1">
    <source>
        <dbReference type="EMBL" id="KKK55619.1"/>
    </source>
</evidence>